<keyword evidence="2" id="KW-0238">DNA-binding</keyword>
<proteinExistence type="predicted"/>
<evidence type="ECO:0000313" key="5">
    <source>
        <dbReference type="EMBL" id="GAF43105.1"/>
    </source>
</evidence>
<dbReference type="InterPro" id="IPR036527">
    <property type="entry name" value="SCP2_sterol-bd_dom_sf"/>
</dbReference>
<evidence type="ECO:0000256" key="3">
    <source>
        <dbReference type="ARBA" id="ARBA00023163"/>
    </source>
</evidence>
<sequence>MDMNARTYGQNCGLARALDLLGERWTLLIMRDLGMGPRRYKDLAEGLPGIGTNLLASRLKSLEEAGVIERIVLPPPASVAAYALTSAGEELRPMLGQLAAWGLRHGAGFDEADMTRAEWIIQGMFARADAGAASRFGGVVQFDVGEESAWIGPSATGIVLRPGAAPTTPKVRLQTDISTLLAVANDEIAVADAMKSGALVVDASAEDLDEFLRVYTLGGVGASAS</sequence>
<dbReference type="SUPFAM" id="SSF55718">
    <property type="entry name" value="SCP-like"/>
    <property type="match status" value="1"/>
</dbReference>
<evidence type="ECO:0000256" key="2">
    <source>
        <dbReference type="ARBA" id="ARBA00023125"/>
    </source>
</evidence>
<protein>
    <recommendedName>
        <fullName evidence="4">HTH hxlR-type domain-containing protein</fullName>
    </recommendedName>
</protein>
<organism evidence="5 6">
    <name type="scientific">Rhodococcus wratislaviensis NBRC 100605</name>
    <dbReference type="NCBI Taxonomy" id="1219028"/>
    <lineage>
        <taxon>Bacteria</taxon>
        <taxon>Bacillati</taxon>
        <taxon>Actinomycetota</taxon>
        <taxon>Actinomycetes</taxon>
        <taxon>Mycobacteriales</taxon>
        <taxon>Nocardiaceae</taxon>
        <taxon>Rhodococcus</taxon>
    </lineage>
</organism>
<dbReference type="PANTHER" id="PTHR33204">
    <property type="entry name" value="TRANSCRIPTIONAL REGULATOR, MARR FAMILY"/>
    <property type="match status" value="1"/>
</dbReference>
<evidence type="ECO:0000256" key="1">
    <source>
        <dbReference type="ARBA" id="ARBA00023015"/>
    </source>
</evidence>
<dbReference type="PROSITE" id="PS51118">
    <property type="entry name" value="HTH_HXLR"/>
    <property type="match status" value="1"/>
</dbReference>
<keyword evidence="1" id="KW-0805">Transcription regulation</keyword>
<dbReference type="InterPro" id="IPR036390">
    <property type="entry name" value="WH_DNA-bd_sf"/>
</dbReference>
<dbReference type="InterPro" id="IPR002577">
    <property type="entry name" value="HTH_HxlR"/>
</dbReference>
<dbReference type="AlphaFoldDB" id="X0QWY0"/>
<keyword evidence="6" id="KW-1185">Reference proteome</keyword>
<dbReference type="PANTHER" id="PTHR33204:SF18">
    <property type="entry name" value="TRANSCRIPTIONAL REGULATORY PROTEIN"/>
    <property type="match status" value="1"/>
</dbReference>
<gene>
    <name evidence="5" type="ORF">RW1_005_02140</name>
</gene>
<evidence type="ECO:0000259" key="4">
    <source>
        <dbReference type="PROSITE" id="PS51118"/>
    </source>
</evidence>
<reference evidence="5 6" key="1">
    <citation type="submission" date="2014-02" db="EMBL/GenBank/DDBJ databases">
        <title>Whole genome shotgun sequence of Rhodococcus wratislaviensis NBRC 100605.</title>
        <authorList>
            <person name="Hosoyama A."/>
            <person name="Tsuchikane K."/>
            <person name="Yoshida I."/>
            <person name="Ohji S."/>
            <person name="Ichikawa N."/>
            <person name="Yamazoe A."/>
            <person name="Fujita N."/>
        </authorList>
    </citation>
    <scope>NUCLEOTIDE SEQUENCE [LARGE SCALE GENOMIC DNA]</scope>
    <source>
        <strain evidence="5 6">NBRC 100605</strain>
    </source>
</reference>
<dbReference type="InterPro" id="IPR036388">
    <property type="entry name" value="WH-like_DNA-bd_sf"/>
</dbReference>
<dbReference type="EMBL" id="BAWF01000005">
    <property type="protein sequence ID" value="GAF43105.1"/>
    <property type="molecule type" value="Genomic_DNA"/>
</dbReference>
<keyword evidence="3" id="KW-0804">Transcription</keyword>
<dbReference type="GO" id="GO:0003677">
    <property type="term" value="F:DNA binding"/>
    <property type="evidence" value="ECO:0007669"/>
    <property type="project" value="UniProtKB-KW"/>
</dbReference>
<dbReference type="Pfam" id="PF01638">
    <property type="entry name" value="HxlR"/>
    <property type="match status" value="1"/>
</dbReference>
<name>X0QWY0_RHOWR</name>
<comment type="caution">
    <text evidence="5">The sequence shown here is derived from an EMBL/GenBank/DDBJ whole genome shotgun (WGS) entry which is preliminary data.</text>
</comment>
<dbReference type="Proteomes" id="UP000019491">
    <property type="component" value="Unassembled WGS sequence"/>
</dbReference>
<dbReference type="SUPFAM" id="SSF46785">
    <property type="entry name" value="Winged helix' DNA-binding domain"/>
    <property type="match status" value="1"/>
</dbReference>
<accession>X0QWY0</accession>
<evidence type="ECO:0000313" key="6">
    <source>
        <dbReference type="Proteomes" id="UP000019491"/>
    </source>
</evidence>
<feature type="domain" description="HTH hxlR-type" evidence="4">
    <location>
        <begin position="12"/>
        <end position="110"/>
    </location>
</feature>
<dbReference type="CDD" id="cd00090">
    <property type="entry name" value="HTH_ARSR"/>
    <property type="match status" value="1"/>
</dbReference>
<dbReference type="Gene3D" id="1.10.10.10">
    <property type="entry name" value="Winged helix-like DNA-binding domain superfamily/Winged helix DNA-binding domain"/>
    <property type="match status" value="1"/>
</dbReference>
<dbReference type="InterPro" id="IPR011991">
    <property type="entry name" value="ArsR-like_HTH"/>
</dbReference>